<dbReference type="InterPro" id="IPR037126">
    <property type="entry name" value="PdaC/RsiV-like_sf"/>
</dbReference>
<evidence type="ECO:0000259" key="3">
    <source>
        <dbReference type="Pfam" id="PF13739"/>
    </source>
</evidence>
<feature type="signal peptide" evidence="1">
    <location>
        <begin position="1"/>
        <end position="31"/>
    </location>
</feature>
<accession>I2CBV8</accession>
<feature type="domain" description="Deacetylase PdaC" evidence="3">
    <location>
        <begin position="49"/>
        <end position="129"/>
    </location>
</feature>
<dbReference type="Pfam" id="PF11738">
    <property type="entry name" value="DUF3298"/>
    <property type="match status" value="1"/>
</dbReference>
<evidence type="ECO:0000313" key="4">
    <source>
        <dbReference type="EMBL" id="AFJ64132.1"/>
    </source>
</evidence>
<keyword evidence="1" id="KW-0732">Signal</keyword>
<organism evidence="4 5">
    <name type="scientific">Bacillus amyloliquefaciens (strain Y2)</name>
    <name type="common">Bacillus amyloliquefaciens subsp. plantarum (strain B9601-Y2)</name>
    <dbReference type="NCBI Taxonomy" id="1155777"/>
    <lineage>
        <taxon>Bacteria</taxon>
        <taxon>Bacillati</taxon>
        <taxon>Bacillota</taxon>
        <taxon>Bacilli</taxon>
        <taxon>Bacillales</taxon>
        <taxon>Bacillaceae</taxon>
        <taxon>Bacillus</taxon>
        <taxon>Bacillus amyloliquefaciens group</taxon>
    </lineage>
</organism>
<evidence type="ECO:0000256" key="1">
    <source>
        <dbReference type="SAM" id="SignalP"/>
    </source>
</evidence>
<evidence type="ECO:0000259" key="2">
    <source>
        <dbReference type="Pfam" id="PF11738"/>
    </source>
</evidence>
<dbReference type="HOGENOM" id="CLU_085048_1_1_9"/>
<sequence>MMKKAFKMMAAVLLTVLTAAPFGGFAPSAEAAQTAKPVVKSHTYKHVKQLTYPEVTNTGNSSFEKKINQDFKRYIEQSYKEYVKNKKDGEKQGYKAEYQADFKVKYNQDGKLSIQTEDYSYTGGAHGLTSVQTFNYDLAAKKRVTLDNVLNTKTKANKTRDYLYGYIKKHDDLFDQDVKKQEIILNNERPFFFTKNGIAVVFGQYDLGPYAAGIRDVFVPASVYQ</sequence>
<dbReference type="InterPro" id="IPR025303">
    <property type="entry name" value="PdaC"/>
</dbReference>
<proteinExistence type="predicted"/>
<reference evidence="4 5" key="1">
    <citation type="journal article" date="2012" name="J. Biotechnol.">
        <title>Genome sequence of the plant growth promoting strain Bacillus amyloliquefaciens subsp. plantarum B9601-Y2 and expression of mersacidin and other secondary metabolites.</title>
        <authorList>
            <person name="He P."/>
            <person name="Hao K."/>
            <person name="Blom J."/>
            <person name="Ruckert C."/>
            <person name="Vater J."/>
            <person name="Mao Z."/>
            <person name="Wu Y."/>
            <person name="Hou M."/>
            <person name="He P."/>
            <person name="He Y."/>
            <person name="Borriss R."/>
        </authorList>
    </citation>
    <scope>NUCLEOTIDE SEQUENCE [LARGE SCALE GENOMIC DNA]</scope>
    <source>
        <strain evidence="4">Y2</strain>
    </source>
</reference>
<feature type="chain" id="PRO_5003656093" description="DUF3298 and DUF4163 domain-containing protein" evidence="1">
    <location>
        <begin position="32"/>
        <end position="225"/>
    </location>
</feature>
<dbReference type="InterPro" id="IPR021729">
    <property type="entry name" value="DUF3298"/>
</dbReference>
<dbReference type="Gene3D" id="3.90.640.20">
    <property type="entry name" value="Heat-shock cognate protein, ATPase"/>
    <property type="match status" value="1"/>
</dbReference>
<dbReference type="Pfam" id="PF13739">
    <property type="entry name" value="PdaC"/>
    <property type="match status" value="1"/>
</dbReference>
<evidence type="ECO:0000313" key="5">
    <source>
        <dbReference type="Proteomes" id="UP000002878"/>
    </source>
</evidence>
<dbReference type="PATRIC" id="fig|1126211.3.peg.4087"/>
<dbReference type="Gene3D" id="3.30.565.40">
    <property type="entry name" value="Fervidobacterium nodosum Rt17-B1 like"/>
    <property type="match status" value="1"/>
</dbReference>
<dbReference type="EMBL" id="CP003332">
    <property type="protein sequence ID" value="AFJ64132.1"/>
    <property type="molecule type" value="Genomic_DNA"/>
</dbReference>
<gene>
    <name evidence="4" type="ORF">MUS_4299</name>
</gene>
<protein>
    <recommendedName>
        <fullName evidence="6">DUF3298 and DUF4163 domain-containing protein</fullName>
    </recommendedName>
</protein>
<dbReference type="AlphaFoldDB" id="I2CBV8"/>
<feature type="domain" description="DUF3298" evidence="2">
    <location>
        <begin position="167"/>
        <end position="221"/>
    </location>
</feature>
<name>I2CBV8_BACAY</name>
<dbReference type="Proteomes" id="UP000002878">
    <property type="component" value="Chromosome"/>
</dbReference>
<evidence type="ECO:0008006" key="6">
    <source>
        <dbReference type="Google" id="ProtNLM"/>
    </source>
</evidence>
<dbReference type="KEGG" id="bqy:MUS_4299"/>